<comment type="similarity">
    <text evidence="2">Belongs to the importin beta family.</text>
</comment>
<dbReference type="Pfam" id="PF03810">
    <property type="entry name" value="IBN_N"/>
    <property type="match status" value="1"/>
</dbReference>
<dbReference type="GO" id="GO:0031267">
    <property type="term" value="F:small GTPase binding"/>
    <property type="evidence" value="ECO:0007669"/>
    <property type="project" value="InterPro"/>
</dbReference>
<dbReference type="EMBL" id="JAKMXF010000166">
    <property type="protein sequence ID" value="KAI6656017.1"/>
    <property type="molecule type" value="Genomic_DNA"/>
</dbReference>
<comment type="caution">
    <text evidence="7">The sequence shown here is derived from an EMBL/GenBank/DDBJ whole genome shotgun (WGS) entry which is preliminary data.</text>
</comment>
<evidence type="ECO:0000256" key="2">
    <source>
        <dbReference type="ARBA" id="ARBA00007991"/>
    </source>
</evidence>
<dbReference type="SMART" id="SM00913">
    <property type="entry name" value="IBN_N"/>
    <property type="match status" value="1"/>
</dbReference>
<dbReference type="PANTHER" id="PTHR10997:SF9">
    <property type="entry name" value="IMPORTIN-9"/>
    <property type="match status" value="1"/>
</dbReference>
<dbReference type="PROSITE" id="PS50166">
    <property type="entry name" value="IMPORTIN_B_NT"/>
    <property type="match status" value="1"/>
</dbReference>
<evidence type="ECO:0000256" key="5">
    <source>
        <dbReference type="SAM" id="MobiDB-lite"/>
    </source>
</evidence>
<evidence type="ECO:0000313" key="8">
    <source>
        <dbReference type="Proteomes" id="UP001165289"/>
    </source>
</evidence>
<organism evidence="7 8">
    <name type="scientific">Oopsacas minuta</name>
    <dbReference type="NCBI Taxonomy" id="111878"/>
    <lineage>
        <taxon>Eukaryota</taxon>
        <taxon>Metazoa</taxon>
        <taxon>Porifera</taxon>
        <taxon>Hexactinellida</taxon>
        <taxon>Hexasterophora</taxon>
        <taxon>Lyssacinosida</taxon>
        <taxon>Leucopsacidae</taxon>
        <taxon>Oopsacas</taxon>
    </lineage>
</organism>
<dbReference type="InterPro" id="IPR001494">
    <property type="entry name" value="Importin-beta_N"/>
</dbReference>
<dbReference type="PANTHER" id="PTHR10997">
    <property type="entry name" value="IMPORTIN-7, 8, 11"/>
    <property type="match status" value="1"/>
</dbReference>
<evidence type="ECO:0000256" key="4">
    <source>
        <dbReference type="ARBA" id="ARBA00023242"/>
    </source>
</evidence>
<keyword evidence="4" id="KW-0539">Nucleus</keyword>
<evidence type="ECO:0000259" key="6">
    <source>
        <dbReference type="PROSITE" id="PS50166"/>
    </source>
</evidence>
<evidence type="ECO:0000313" key="7">
    <source>
        <dbReference type="EMBL" id="KAI6656017.1"/>
    </source>
</evidence>
<evidence type="ECO:0000256" key="1">
    <source>
        <dbReference type="ARBA" id="ARBA00004123"/>
    </source>
</evidence>
<comment type="subcellular location">
    <subcellularLocation>
        <location evidence="1">Nucleus</location>
    </subcellularLocation>
</comment>
<dbReference type="GO" id="GO:0006606">
    <property type="term" value="P:protein import into nucleus"/>
    <property type="evidence" value="ECO:0007669"/>
    <property type="project" value="TreeGrafter"/>
</dbReference>
<dbReference type="Proteomes" id="UP001165289">
    <property type="component" value="Unassembled WGS sequence"/>
</dbReference>
<dbReference type="InterPro" id="IPR011989">
    <property type="entry name" value="ARM-like"/>
</dbReference>
<gene>
    <name evidence="7" type="ORF">LOD99_1751</name>
</gene>
<sequence>MSFDVNEEGLERVLISCLQNSLSPDQQVRHQAEQDLKNLEVSDEFGVRLCSITLKQDVDVSLRQLSTVVLKRYTELHWNLNSEKFIVPEISESSKVIIRQLLPQALIDSSSKVRGCVAYAIATIAHWDWPECWPGLVPALLANLSSEQGSLVHGSIRVFVELARDISEAQINEVLPALLPKLYHIFTNSVVYTSRTRSRSINILTTFIQLLYTISKEYPEAPHKLLFPILPSFLEAFFHFLSSQTKSISEYSLQREVYNCFKELLKDFPKQVLPYFDKLLPVFWICFIQSAQSYLKIALFSSEMTDEEMDSDGNQISLDSILFSQFGVWNALILCKRFHELLKEYLHEFVFHLISLVQVSEETYKSWLNDVSQLVEDEDSVLSSYSVRIYSLDIIRMLEEEPSLAEHFTVAVHSAIEKHTLAAKHSREVGDVNWWKIIESCMLVYRNIISYCEKMKDYNISSLITEILLPSLSSDQPLLTSRALWLTGHLIPLLPIEYINQFLGLIANGLLPEQHIFIRVFSAQTIYQYASTLKGTPNQILLIPFIPGAIQCLGNLASVSLEECDVLSDILYALNQCLQYDGVLPETIDQQIIPVLTTAFTKYNNDPHLGPVIEESFGLIANNLLFLKPLQEKFIPDSIKVIASTNEFLPSMISATMDILSKIIRASPPPLASFFFEGIFVTIVAATLRTDDNSILQSGGECMCAFLAADTEGLIGWQDQEGAGGLHYAVKVIEHILDPKHSEFSAAFVGKLIIMLVRKVGALLGKLLSVILRAVISKLSVSVTPNVMQSLILVFAFLIQSQLEFVLEFLSSLPSSTGKPALDQVMSDWVQLQGTIFGSYDTKMSIVALSKVLTYGIQTQDAKLEAIMVRGDEIFQHGDGIQTRSKTRSRPKQYTEVPLLAKIFKVLIQELGVALESQEVGVLGTSREFDGGEDSEDDGEESSSADDMVDAMLLYGSSSLNDEFEEDDLDIIDEEIAKLDTRVFLTHYCSQFCQLSGFGILIPMLTEKELLTLQDAGVQVSSTIHT</sequence>
<accession>A0AAV7K441</accession>
<evidence type="ECO:0000256" key="3">
    <source>
        <dbReference type="ARBA" id="ARBA00022448"/>
    </source>
</evidence>
<feature type="region of interest" description="Disordered" evidence="5">
    <location>
        <begin position="925"/>
        <end position="945"/>
    </location>
</feature>
<proteinExistence type="inferred from homology"/>
<dbReference type="GO" id="GO:0005829">
    <property type="term" value="C:cytosol"/>
    <property type="evidence" value="ECO:0007669"/>
    <property type="project" value="TreeGrafter"/>
</dbReference>
<protein>
    <recommendedName>
        <fullName evidence="6">Importin N-terminal domain-containing protein</fullName>
    </recommendedName>
</protein>
<reference evidence="7 8" key="1">
    <citation type="journal article" date="2023" name="BMC Biol.">
        <title>The compact genome of the sponge Oopsacas minuta (Hexactinellida) is lacking key metazoan core genes.</title>
        <authorList>
            <person name="Santini S."/>
            <person name="Schenkelaars Q."/>
            <person name="Jourda C."/>
            <person name="Duchesne M."/>
            <person name="Belahbib H."/>
            <person name="Rocher C."/>
            <person name="Selva M."/>
            <person name="Riesgo A."/>
            <person name="Vervoort M."/>
            <person name="Leys S.P."/>
            <person name="Kodjabachian L."/>
            <person name="Le Bivic A."/>
            <person name="Borchiellini C."/>
            <person name="Claverie J.M."/>
            <person name="Renard E."/>
        </authorList>
    </citation>
    <scope>NUCLEOTIDE SEQUENCE [LARGE SCALE GENOMIC DNA]</scope>
    <source>
        <strain evidence="7">SPO-2</strain>
    </source>
</reference>
<keyword evidence="3" id="KW-0813">Transport</keyword>
<dbReference type="SUPFAM" id="SSF48371">
    <property type="entry name" value="ARM repeat"/>
    <property type="match status" value="1"/>
</dbReference>
<feature type="compositionally biased region" description="Acidic residues" evidence="5">
    <location>
        <begin position="931"/>
        <end position="945"/>
    </location>
</feature>
<keyword evidence="8" id="KW-1185">Reference proteome</keyword>
<dbReference type="InterPro" id="IPR016024">
    <property type="entry name" value="ARM-type_fold"/>
</dbReference>
<dbReference type="Gene3D" id="1.25.10.10">
    <property type="entry name" value="Leucine-rich Repeat Variant"/>
    <property type="match status" value="1"/>
</dbReference>
<feature type="domain" description="Importin N-terminal" evidence="6">
    <location>
        <begin position="32"/>
        <end position="108"/>
    </location>
</feature>
<dbReference type="Pfam" id="PF25758">
    <property type="entry name" value="TPR_IPO11"/>
    <property type="match status" value="1"/>
</dbReference>
<name>A0AAV7K441_9METZ</name>
<dbReference type="AlphaFoldDB" id="A0AAV7K441"/>
<dbReference type="GO" id="GO:0005635">
    <property type="term" value="C:nuclear envelope"/>
    <property type="evidence" value="ECO:0007669"/>
    <property type="project" value="TreeGrafter"/>
</dbReference>
<dbReference type="InterPro" id="IPR058669">
    <property type="entry name" value="TPR_IPO7/11-like"/>
</dbReference>